<reference evidence="2" key="1">
    <citation type="journal article" date="2019" name="Int. J. Syst. Evol. Microbiol.">
        <title>The Global Catalogue of Microorganisms (GCM) 10K type strain sequencing project: providing services to taxonomists for standard genome sequencing and annotation.</title>
        <authorList>
            <consortium name="The Broad Institute Genomics Platform"/>
            <consortium name="The Broad Institute Genome Sequencing Center for Infectious Disease"/>
            <person name="Wu L."/>
            <person name="Ma J."/>
        </authorList>
    </citation>
    <scope>NUCLEOTIDE SEQUENCE [LARGE SCALE GENOMIC DNA]</scope>
    <source>
        <strain evidence="2">JCM 17441</strain>
    </source>
</reference>
<sequence>MQNLDEPAQVSAFDIGIKTHRHANGGNRLTFSALSVRDKQGVAQAVDPYFVQRYTAPVR</sequence>
<accession>A0ABP8CTE9</accession>
<dbReference type="EMBL" id="BAABAT010000001">
    <property type="protein sequence ID" value="GAA4243198.1"/>
    <property type="molecule type" value="Genomic_DNA"/>
</dbReference>
<organism evidence="1 2">
    <name type="scientific">Dactylosporangium darangshiense</name>
    <dbReference type="NCBI Taxonomy" id="579108"/>
    <lineage>
        <taxon>Bacteria</taxon>
        <taxon>Bacillati</taxon>
        <taxon>Actinomycetota</taxon>
        <taxon>Actinomycetes</taxon>
        <taxon>Micromonosporales</taxon>
        <taxon>Micromonosporaceae</taxon>
        <taxon>Dactylosporangium</taxon>
    </lineage>
</organism>
<keyword evidence="2" id="KW-1185">Reference proteome</keyword>
<protein>
    <submittedName>
        <fullName evidence="1">Uncharacterized protein</fullName>
    </submittedName>
</protein>
<comment type="caution">
    <text evidence="1">The sequence shown here is derived from an EMBL/GenBank/DDBJ whole genome shotgun (WGS) entry which is preliminary data.</text>
</comment>
<gene>
    <name evidence="1" type="ORF">GCM10022255_001240</name>
</gene>
<proteinExistence type="predicted"/>
<dbReference type="Proteomes" id="UP001500620">
    <property type="component" value="Unassembled WGS sequence"/>
</dbReference>
<evidence type="ECO:0000313" key="1">
    <source>
        <dbReference type="EMBL" id="GAA4243198.1"/>
    </source>
</evidence>
<evidence type="ECO:0000313" key="2">
    <source>
        <dbReference type="Proteomes" id="UP001500620"/>
    </source>
</evidence>
<name>A0ABP8CTE9_9ACTN</name>